<sequence>MPISQIPDSVTCVLTSCGRFDLLSVTLDSFLAYHRPARFIIAEDSADAAFADRVRERYPQVEVRLNEPRLGQHRSIDSAYGDVATPFIFHMEDDFRFDGPVDAADAVALAASDPKISSVCFRRFDTLKLRHRMFAKRFTHGPHTYARMERAHRDWYGFSFNPGIVRREFWIEAGPYADHRNERTISRAMKDRGFGVVFQLPGVAIHIGSGRSVMDPARAGENRRIGRRWFRRPPTA</sequence>
<name>A0A3A8AC92_9HYPH</name>
<dbReference type="Gene3D" id="3.90.550.10">
    <property type="entry name" value="Spore Coat Polysaccharide Biosynthesis Protein SpsA, Chain A"/>
    <property type="match status" value="1"/>
</dbReference>
<dbReference type="EMBL" id="QFWV02000006">
    <property type="protein sequence ID" value="RKF06609.1"/>
    <property type="molecule type" value="Genomic_DNA"/>
</dbReference>
<reference evidence="1 2" key="1">
    <citation type="journal article" date="2018" name="Int. J. Syst. Bacteriol.">
        <title>Oceaniradius stylonemae gen. nov., sp. nov., isolated from a red alga, Stylonema cornu-cervi.</title>
        <authorList>
            <person name="Jeong S."/>
        </authorList>
    </citation>
    <scope>NUCLEOTIDE SEQUENCE [LARGE SCALE GENOMIC DNA]</scope>
    <source>
        <strain evidence="1 2">StC1</strain>
    </source>
</reference>
<accession>A0A3A8AC92</accession>
<gene>
    <name evidence="1" type="ORF">DEM25_010105</name>
</gene>
<dbReference type="OrthoDB" id="848759at2"/>
<evidence type="ECO:0000313" key="2">
    <source>
        <dbReference type="Proteomes" id="UP000246132"/>
    </source>
</evidence>
<evidence type="ECO:0000313" key="1">
    <source>
        <dbReference type="EMBL" id="RKF06609.1"/>
    </source>
</evidence>
<organism evidence="1 2">
    <name type="scientific">Oceaniradius stylonematis</name>
    <dbReference type="NCBI Taxonomy" id="2184161"/>
    <lineage>
        <taxon>Bacteria</taxon>
        <taxon>Pseudomonadati</taxon>
        <taxon>Pseudomonadota</taxon>
        <taxon>Alphaproteobacteria</taxon>
        <taxon>Hyphomicrobiales</taxon>
        <taxon>Ahrensiaceae</taxon>
        <taxon>Oceaniradius</taxon>
    </lineage>
</organism>
<keyword evidence="2" id="KW-1185">Reference proteome</keyword>
<dbReference type="SUPFAM" id="SSF53448">
    <property type="entry name" value="Nucleotide-diphospho-sugar transferases"/>
    <property type="match status" value="1"/>
</dbReference>
<dbReference type="Proteomes" id="UP000246132">
    <property type="component" value="Unassembled WGS sequence"/>
</dbReference>
<dbReference type="RefSeq" id="WP_109769149.1">
    <property type="nucleotide sequence ID" value="NZ_CP159474.1"/>
</dbReference>
<evidence type="ECO:0008006" key="3">
    <source>
        <dbReference type="Google" id="ProtNLM"/>
    </source>
</evidence>
<dbReference type="AlphaFoldDB" id="A0A3A8AC92"/>
<comment type="caution">
    <text evidence="1">The sequence shown here is derived from an EMBL/GenBank/DDBJ whole genome shotgun (WGS) entry which is preliminary data.</text>
</comment>
<dbReference type="InterPro" id="IPR029044">
    <property type="entry name" value="Nucleotide-diphossugar_trans"/>
</dbReference>
<proteinExistence type="predicted"/>
<protein>
    <recommendedName>
        <fullName evidence="3">Glycosyltransferase</fullName>
    </recommendedName>
</protein>